<evidence type="ECO:0000313" key="3">
    <source>
        <dbReference type="EMBL" id="QSS61383.1"/>
    </source>
</evidence>
<dbReference type="GO" id="GO:0070979">
    <property type="term" value="P:protein K11-linked ubiquitination"/>
    <property type="evidence" value="ECO:0007669"/>
    <property type="project" value="TreeGrafter"/>
</dbReference>
<feature type="region of interest" description="Disordered" evidence="1">
    <location>
        <begin position="34"/>
        <end position="69"/>
    </location>
</feature>
<accession>A0A8A1M9H0</accession>
<dbReference type="GO" id="GO:0007091">
    <property type="term" value="P:metaphase/anaphase transition of mitotic cell cycle"/>
    <property type="evidence" value="ECO:0007669"/>
    <property type="project" value="TreeGrafter"/>
</dbReference>
<proteinExistence type="predicted"/>
<dbReference type="AlphaFoldDB" id="A0A8A1M9H0"/>
<dbReference type="EMBL" id="CP069111">
    <property type="protein sequence ID" value="QSS61383.1"/>
    <property type="molecule type" value="Genomic_DNA"/>
</dbReference>
<dbReference type="InterPro" id="IPR036390">
    <property type="entry name" value="WH_DNA-bd_sf"/>
</dbReference>
<dbReference type="OrthoDB" id="5581181at2759"/>
<reference evidence="3" key="1">
    <citation type="submission" date="2021-01" db="EMBL/GenBank/DDBJ databases">
        <title>Chromosome-level genome assembly of a human fungal pathogen reveals clustering of transcriptionally co-regulated genes.</title>
        <authorList>
            <person name="Voorhies M."/>
            <person name="Cohen S."/>
            <person name="Shea T.P."/>
            <person name="Petrus S."/>
            <person name="Munoz J.F."/>
            <person name="Poplawski S."/>
            <person name="Goldman W.E."/>
            <person name="Michael T."/>
            <person name="Cuomo C.A."/>
            <person name="Sil A."/>
            <person name="Beyhan S."/>
        </authorList>
    </citation>
    <scope>NUCLEOTIDE SEQUENCE</scope>
    <source>
        <strain evidence="3">WU24</strain>
    </source>
</reference>
<dbReference type="GO" id="GO:0005680">
    <property type="term" value="C:anaphase-promoting complex"/>
    <property type="evidence" value="ECO:0007669"/>
    <property type="project" value="TreeGrafter"/>
</dbReference>
<dbReference type="FunFam" id="1.10.10.10:FF:000409">
    <property type="entry name" value="Anaphase-promoting complex subunit ApcB"/>
    <property type="match status" value="1"/>
</dbReference>
<name>A0A8A1M9H0_AJECA</name>
<organism evidence="3 4">
    <name type="scientific">Ajellomyces capsulatus</name>
    <name type="common">Darling's disease fungus</name>
    <name type="synonym">Histoplasma capsulatum</name>
    <dbReference type="NCBI Taxonomy" id="5037"/>
    <lineage>
        <taxon>Eukaryota</taxon>
        <taxon>Fungi</taxon>
        <taxon>Dikarya</taxon>
        <taxon>Ascomycota</taxon>
        <taxon>Pezizomycotina</taxon>
        <taxon>Eurotiomycetes</taxon>
        <taxon>Eurotiomycetidae</taxon>
        <taxon>Onygenales</taxon>
        <taxon>Ajellomycetaceae</taxon>
        <taxon>Histoplasma</taxon>
    </lineage>
</organism>
<gene>
    <name evidence="3" type="ORF">I7I51_03557</name>
</gene>
<dbReference type="InterPro" id="IPR036388">
    <property type="entry name" value="WH-like_DNA-bd_sf"/>
</dbReference>
<dbReference type="VEuPathDB" id="FungiDB:I7I51_03557"/>
<evidence type="ECO:0000256" key="1">
    <source>
        <dbReference type="SAM" id="MobiDB-lite"/>
    </source>
</evidence>
<evidence type="ECO:0000259" key="2">
    <source>
        <dbReference type="SMART" id="SM01013"/>
    </source>
</evidence>
<feature type="domain" description="Anaphase-promoting complex subunit 2 C-terminal" evidence="2">
    <location>
        <begin position="107"/>
        <end position="165"/>
    </location>
</feature>
<dbReference type="PANTHER" id="PTHR45957">
    <property type="entry name" value="ANAPHASE-PROMOTING COMPLEX SUBUNIT 2"/>
    <property type="match status" value="1"/>
</dbReference>
<sequence>MSPSLARSACLFWLSKRILTETQPDTFQVLETIPGEEDENGPPHVGGEAATVGQYSTGPRTTGVGGTSSTKISSADAVAAAEAAEAAATKESADAVSMARMDLYWQFIVGMLTNQGAMPLQRIIMMLKIVVPGGFPFGSEELREFLSQMVAKGRLEVVSGGSYKIVAYLVSRKGS</sequence>
<dbReference type="SUPFAM" id="SSF46785">
    <property type="entry name" value="Winged helix' DNA-binding domain"/>
    <property type="match status" value="1"/>
</dbReference>
<dbReference type="InterPro" id="IPR044554">
    <property type="entry name" value="ANAPC2"/>
</dbReference>
<evidence type="ECO:0000313" key="4">
    <source>
        <dbReference type="Proteomes" id="UP000663671"/>
    </source>
</evidence>
<dbReference type="PANTHER" id="PTHR45957:SF1">
    <property type="entry name" value="ANAPHASE-PROMOTING COMPLEX SUBUNIT 2"/>
    <property type="match status" value="1"/>
</dbReference>
<dbReference type="Pfam" id="PF08672">
    <property type="entry name" value="ANAPC2"/>
    <property type="match status" value="1"/>
</dbReference>
<dbReference type="Gene3D" id="1.10.10.10">
    <property type="entry name" value="Winged helix-like DNA-binding domain superfamily/Winged helix DNA-binding domain"/>
    <property type="match status" value="1"/>
</dbReference>
<dbReference type="Proteomes" id="UP000663671">
    <property type="component" value="Chromosome 5"/>
</dbReference>
<dbReference type="InterPro" id="IPR014786">
    <property type="entry name" value="ANAPC2_C"/>
</dbReference>
<dbReference type="SMART" id="SM01013">
    <property type="entry name" value="APC2"/>
    <property type="match status" value="1"/>
</dbReference>
<protein>
    <recommendedName>
        <fullName evidence="2">Anaphase-promoting complex subunit 2 C-terminal domain-containing protein</fullName>
    </recommendedName>
</protein>